<evidence type="ECO:0000256" key="3">
    <source>
        <dbReference type="ARBA" id="ARBA00012638"/>
    </source>
</evidence>
<feature type="region of interest" description="Disordered" evidence="7">
    <location>
        <begin position="288"/>
        <end position="350"/>
    </location>
</feature>
<dbReference type="Proteomes" id="UP001212841">
    <property type="component" value="Unassembled WGS sequence"/>
</dbReference>
<feature type="region of interest" description="Disordered" evidence="7">
    <location>
        <begin position="541"/>
        <end position="574"/>
    </location>
</feature>
<dbReference type="InterPro" id="IPR023214">
    <property type="entry name" value="HAD_sf"/>
</dbReference>
<accession>A0AAD5SHV7</accession>
<dbReference type="SUPFAM" id="SSF57716">
    <property type="entry name" value="Glucocorticoid receptor-like (DNA-binding domain)"/>
    <property type="match status" value="1"/>
</dbReference>
<dbReference type="GO" id="GO:0009062">
    <property type="term" value="P:fatty acid catabolic process"/>
    <property type="evidence" value="ECO:0007669"/>
    <property type="project" value="TreeGrafter"/>
</dbReference>
<feature type="compositionally biased region" description="Pro residues" evidence="7">
    <location>
        <begin position="1187"/>
        <end position="1204"/>
    </location>
</feature>
<keyword evidence="6" id="KW-0862">Zinc</keyword>
<feature type="domain" description="GATA-type" evidence="8">
    <location>
        <begin position="1236"/>
        <end position="1292"/>
    </location>
</feature>
<feature type="region of interest" description="Disordered" evidence="7">
    <location>
        <begin position="604"/>
        <end position="645"/>
    </location>
</feature>
<dbReference type="PROSITE" id="PS00344">
    <property type="entry name" value="GATA_ZN_FINGER_1"/>
    <property type="match status" value="1"/>
</dbReference>
<dbReference type="SMART" id="SM00401">
    <property type="entry name" value="ZnF_GATA"/>
    <property type="match status" value="1"/>
</dbReference>
<dbReference type="Gene3D" id="3.40.50.1000">
    <property type="entry name" value="HAD superfamily/HAD-like"/>
    <property type="match status" value="1"/>
</dbReference>
<feature type="compositionally biased region" description="Basic and acidic residues" evidence="7">
    <location>
        <begin position="553"/>
        <end position="564"/>
    </location>
</feature>
<feature type="region of interest" description="Disordered" evidence="7">
    <location>
        <begin position="138"/>
        <end position="199"/>
    </location>
</feature>
<comment type="similarity">
    <text evidence="2">Belongs to the lipin family.</text>
</comment>
<dbReference type="FunFam" id="3.40.50.1000:FF:000063">
    <property type="entry name" value="Nuclear elongation and deformation protein"/>
    <property type="match status" value="1"/>
</dbReference>
<feature type="compositionally biased region" description="Basic and acidic residues" evidence="7">
    <location>
        <begin position="319"/>
        <end position="348"/>
    </location>
</feature>
<keyword evidence="6" id="KW-0863">Zinc-finger</keyword>
<dbReference type="CDD" id="cd00202">
    <property type="entry name" value="ZnF_GATA"/>
    <property type="match status" value="1"/>
</dbReference>
<feature type="region of interest" description="Disordered" evidence="7">
    <location>
        <begin position="1100"/>
        <end position="1252"/>
    </location>
</feature>
<keyword evidence="6" id="KW-0479">Metal-binding</keyword>
<feature type="compositionally biased region" description="Low complexity" evidence="7">
    <location>
        <begin position="1295"/>
        <end position="1311"/>
    </location>
</feature>
<evidence type="ECO:0000256" key="6">
    <source>
        <dbReference type="PROSITE-ProRule" id="PRU00094"/>
    </source>
</evidence>
<dbReference type="InterPro" id="IPR031315">
    <property type="entry name" value="LNS2/PITP"/>
</dbReference>
<dbReference type="InterPro" id="IPR007651">
    <property type="entry name" value="Lipin_N"/>
</dbReference>
<dbReference type="GO" id="GO:0006355">
    <property type="term" value="P:regulation of DNA-templated transcription"/>
    <property type="evidence" value="ECO:0007669"/>
    <property type="project" value="InterPro"/>
</dbReference>
<dbReference type="PANTHER" id="PTHR12181">
    <property type="entry name" value="LIPIN"/>
    <property type="match status" value="1"/>
</dbReference>
<keyword evidence="10" id="KW-1185">Reference proteome</keyword>
<dbReference type="InterPro" id="IPR000679">
    <property type="entry name" value="Znf_GATA"/>
</dbReference>
<evidence type="ECO:0000256" key="5">
    <source>
        <dbReference type="ARBA" id="ARBA00022801"/>
    </source>
</evidence>
<dbReference type="InterPro" id="IPR013209">
    <property type="entry name" value="LNS2"/>
</dbReference>
<feature type="compositionally biased region" description="Pro residues" evidence="7">
    <location>
        <begin position="809"/>
        <end position="818"/>
    </location>
</feature>
<evidence type="ECO:0000256" key="1">
    <source>
        <dbReference type="ARBA" id="ARBA00001946"/>
    </source>
</evidence>
<dbReference type="PROSITE" id="PS50114">
    <property type="entry name" value="GATA_ZN_FINGER_2"/>
    <property type="match status" value="1"/>
</dbReference>
<feature type="compositionally biased region" description="Basic and acidic residues" evidence="7">
    <location>
        <begin position="822"/>
        <end position="835"/>
    </location>
</feature>
<gene>
    <name evidence="9" type="ORF">HK097_009344</name>
</gene>
<dbReference type="GO" id="GO:0043565">
    <property type="term" value="F:sequence-specific DNA binding"/>
    <property type="evidence" value="ECO:0007669"/>
    <property type="project" value="InterPro"/>
</dbReference>
<feature type="compositionally biased region" description="Low complexity" evidence="7">
    <location>
        <begin position="154"/>
        <end position="172"/>
    </location>
</feature>
<dbReference type="PANTHER" id="PTHR12181:SF12">
    <property type="entry name" value="PHOSPHATIDATE PHOSPHATASE"/>
    <property type="match status" value="1"/>
</dbReference>
<feature type="compositionally biased region" description="Polar residues" evidence="7">
    <location>
        <begin position="1318"/>
        <end position="1328"/>
    </location>
</feature>
<reference evidence="9" key="1">
    <citation type="submission" date="2020-05" db="EMBL/GenBank/DDBJ databases">
        <title>Phylogenomic resolution of chytrid fungi.</title>
        <authorList>
            <person name="Stajich J.E."/>
            <person name="Amses K."/>
            <person name="Simmons R."/>
            <person name="Seto K."/>
            <person name="Myers J."/>
            <person name="Bonds A."/>
            <person name="Quandt C.A."/>
            <person name="Barry K."/>
            <person name="Liu P."/>
            <person name="Grigoriev I."/>
            <person name="Longcore J.E."/>
            <person name="James T.Y."/>
        </authorList>
    </citation>
    <scope>NUCLEOTIDE SEQUENCE</scope>
    <source>
        <strain evidence="9">JEL0318</strain>
    </source>
</reference>
<dbReference type="Pfam" id="PF00320">
    <property type="entry name" value="GATA"/>
    <property type="match status" value="1"/>
</dbReference>
<feature type="compositionally biased region" description="Acidic residues" evidence="7">
    <location>
        <begin position="1329"/>
        <end position="1342"/>
    </location>
</feature>
<dbReference type="InterPro" id="IPR036412">
    <property type="entry name" value="HAD-like_sf"/>
</dbReference>
<comment type="caution">
    <text evidence="9">The sequence shown here is derived from an EMBL/GenBank/DDBJ whole genome shotgun (WGS) entry which is preliminary data.</text>
</comment>
<feature type="compositionally biased region" description="Acidic residues" evidence="7">
    <location>
        <begin position="1109"/>
        <end position="1133"/>
    </location>
</feature>
<evidence type="ECO:0000256" key="4">
    <source>
        <dbReference type="ARBA" id="ARBA00022553"/>
    </source>
</evidence>
<dbReference type="InterPro" id="IPR026058">
    <property type="entry name" value="LIPIN"/>
</dbReference>
<keyword evidence="5" id="KW-0378">Hydrolase</keyword>
<dbReference type="GO" id="GO:0008270">
    <property type="term" value="F:zinc ion binding"/>
    <property type="evidence" value="ECO:0007669"/>
    <property type="project" value="UniProtKB-KW"/>
</dbReference>
<dbReference type="InterPro" id="IPR031703">
    <property type="entry name" value="Lipin_mid"/>
</dbReference>
<evidence type="ECO:0000256" key="2">
    <source>
        <dbReference type="ARBA" id="ARBA00005476"/>
    </source>
</evidence>
<organism evidence="9 10">
    <name type="scientific">Rhizophlyctis rosea</name>
    <dbReference type="NCBI Taxonomy" id="64517"/>
    <lineage>
        <taxon>Eukaryota</taxon>
        <taxon>Fungi</taxon>
        <taxon>Fungi incertae sedis</taxon>
        <taxon>Chytridiomycota</taxon>
        <taxon>Chytridiomycota incertae sedis</taxon>
        <taxon>Chytridiomycetes</taxon>
        <taxon>Rhizophlyctidales</taxon>
        <taxon>Rhizophlyctidaceae</taxon>
        <taxon>Rhizophlyctis</taxon>
    </lineage>
</organism>
<feature type="region of interest" description="Disordered" evidence="7">
    <location>
        <begin position="1295"/>
        <end position="1403"/>
    </location>
</feature>
<dbReference type="GO" id="GO:0019432">
    <property type="term" value="P:triglyceride biosynthetic process"/>
    <property type="evidence" value="ECO:0007669"/>
    <property type="project" value="TreeGrafter"/>
</dbReference>
<dbReference type="Pfam" id="PF16876">
    <property type="entry name" value="Lipin_mid"/>
    <property type="match status" value="1"/>
</dbReference>
<evidence type="ECO:0000259" key="8">
    <source>
        <dbReference type="PROSITE" id="PS50114"/>
    </source>
</evidence>
<evidence type="ECO:0000256" key="7">
    <source>
        <dbReference type="SAM" id="MobiDB-lite"/>
    </source>
</evidence>
<feature type="compositionally biased region" description="Acidic residues" evidence="7">
    <location>
        <begin position="1140"/>
        <end position="1151"/>
    </location>
</feature>
<dbReference type="Pfam" id="PF08235">
    <property type="entry name" value="LNS2"/>
    <property type="match status" value="1"/>
</dbReference>
<dbReference type="EMBL" id="JADGJD010000061">
    <property type="protein sequence ID" value="KAJ3055774.1"/>
    <property type="molecule type" value="Genomic_DNA"/>
</dbReference>
<dbReference type="SMART" id="SM00775">
    <property type="entry name" value="LNS2"/>
    <property type="match status" value="1"/>
</dbReference>
<dbReference type="InterPro" id="IPR013088">
    <property type="entry name" value="Znf_NHR/GATA"/>
</dbReference>
<dbReference type="EC" id="3.1.3.4" evidence="3"/>
<dbReference type="Pfam" id="PF04571">
    <property type="entry name" value="Lipin_N"/>
    <property type="match status" value="1"/>
</dbReference>
<proteinExistence type="inferred from homology"/>
<dbReference type="GO" id="GO:0008195">
    <property type="term" value="F:phosphatidate phosphatase activity"/>
    <property type="evidence" value="ECO:0007669"/>
    <property type="project" value="UniProtKB-EC"/>
</dbReference>
<evidence type="ECO:0000313" key="9">
    <source>
        <dbReference type="EMBL" id="KAJ3055774.1"/>
    </source>
</evidence>
<dbReference type="GO" id="GO:0005634">
    <property type="term" value="C:nucleus"/>
    <property type="evidence" value="ECO:0007669"/>
    <property type="project" value="TreeGrafter"/>
</dbReference>
<feature type="compositionally biased region" description="Basic and acidic residues" evidence="7">
    <location>
        <begin position="295"/>
        <end position="304"/>
    </location>
</feature>
<evidence type="ECO:0000313" key="10">
    <source>
        <dbReference type="Proteomes" id="UP001212841"/>
    </source>
</evidence>
<dbReference type="Gene3D" id="3.30.50.10">
    <property type="entry name" value="Erythroid Transcription Factor GATA-1, subunit A"/>
    <property type="match status" value="1"/>
</dbReference>
<keyword evidence="4" id="KW-0597">Phosphoprotein</keyword>
<protein>
    <recommendedName>
        <fullName evidence="3">phosphatidate phosphatase</fullName>
        <ecNumber evidence="3">3.1.3.4</ecNumber>
    </recommendedName>
</protein>
<feature type="region of interest" description="Disordered" evidence="7">
    <location>
        <begin position="766"/>
        <end position="835"/>
    </location>
</feature>
<feature type="compositionally biased region" description="Basic and acidic residues" evidence="7">
    <location>
        <begin position="1362"/>
        <end position="1375"/>
    </location>
</feature>
<dbReference type="SUPFAM" id="SSF56784">
    <property type="entry name" value="HAD-like"/>
    <property type="match status" value="1"/>
</dbReference>
<sequence>MTSVLGFAAGKVVTAVTAVSAFYTEINPATLSGAIDIIVVEQENGDLVSSPFHVRFGKLKVLRPHEKKVDVVVNGESTDLVMKVGEAGEAFFVVETENPVPSEYATSPIQQATSVDENIEPLELGEAADNLGEDNVAGYVSAHGSDIPEDDYPSDAASPSHLDLSSSDMLSPNQNGKLANGHKRIPSQHSAEPTSHDLPIDADDVAASYKHDAALMGIADGDDVEVFDTPHHTPVDAAKDVAEISFANVLDEAHRRASPSVRSLPPEFPAGKVEKTLTAPTQEVLAVNGVSEPNGNERIDHEPEVNEAASEPRATLDIAPHRQMEQEGDNGKHHEGLAAEDERPRALESSDNEAIVPTITETAEVSQPEQSLVGGELLSPGSSTALPDRLNNITPEGAYLASNAATAGEDSEDIAELTPVKNLVSPLPLMRPNARRADTLPLGHGKMKERKGVIGRASSVIVGEGECSHSRGVLRHQTPYLLHACIDGTASEDEYAHYDDSRAKVPAKSGPLSDNGVEYQDYTHKAKDDAPKGWSWVWGGLPTKRNDDEEDSKFEKRQPVDRRQPTTTGAMTVNEKVGSYLAGLPTSADGETYEGTNKPVAIGEHVTEGRGSGDRPGSPSQSDRAQKSTLDNSSGGLQGPDAPDALNVVLGEDTAIELSLCGYKSLRSLPLEAAEENFSHQQISYEMFCENPSIMNDPNLIIKINGHYFSWAVAGPILLSHVAFGKPLPENTMRRLLRQQILQGKANPDVSRKYSFTHLKSWWSRGSTVKPPTPGAQAENPNAEVEVREGSVAPRDSAASVDDRATTPAAPPSPPASPAPQDSKKADSVKDEGVEEKVMPKYAKSLRLTSEQLKFLKLKRGPNTITFSVKSGFQGTAICSAKMYLWGTDDKVVISDIDGTITKSDVFGHIFTMVGRDWTHSGIASLYTNIRKNGYHIMYLTSRAIGQASATRDYLDGIQQGGYQLPEGPIIMSPDRLLKSFHREVILRRPEEFKMACLRDIKRLFGDRSPFYAGFGNRITDALSYRSVDVPVSRIFSIDSTGEIKLELLATYKTSYIKLNDIVDQIFPPITDPITMPEYNDFNYWRPTFPEIELDLDFDDDEHSASQEPSDEDEDDDDEDEDGEEEEDEEMDEVGTGSESAEEGSSDEESGDGTQVIPITPSDEASSSSDEEEEESSHQNESSPSPSNSPTPSPSPSFSPTPPPSKKRKRKGGPKPVSKAKSTKSINTPMSKEVGGGDKKKCANCKTMSSPSWRKCPDTGETLCNACGLYRKTHHQPRPFKVIDGQIRVQRRNAAAPLSLKPASPAAIKPSATKKLKPTNTFTKSLSPSEEDAQGDDTETDVDSLPGAIGVDGVDDDDEGGGGEKEEERGGDKKTCRVKVFPPLGGKRKRGGCGGEVKGKGKR</sequence>
<comment type="cofactor">
    <cofactor evidence="1">
        <name>Mg(2+)</name>
        <dbReference type="ChEBI" id="CHEBI:18420"/>
    </cofactor>
</comment>
<name>A0AAD5SHV7_9FUNG</name>